<dbReference type="AlphaFoldDB" id="A0A1W1ZTR2"/>
<sequence length="65" mass="6926">MSRSPRSTRDTPLLLVMTIAVEVAGITAAVVAHCFERDTGIRAPWRPAAAIIPLPLIGFVLALMA</sequence>
<keyword evidence="1" id="KW-1133">Transmembrane helix</keyword>
<reference evidence="2 3" key="1">
    <citation type="submission" date="2017-04" db="EMBL/GenBank/DDBJ databases">
        <authorList>
            <person name="Afonso C.L."/>
            <person name="Miller P.J."/>
            <person name="Scott M.A."/>
            <person name="Spackman E."/>
            <person name="Goraichik I."/>
            <person name="Dimitrov K.M."/>
            <person name="Suarez D.L."/>
            <person name="Swayne D.E."/>
        </authorList>
    </citation>
    <scope>NUCLEOTIDE SEQUENCE [LARGE SCALE GENOMIC DNA]</scope>
    <source>
        <strain evidence="2 3">CGMCC 1.10972</strain>
    </source>
</reference>
<feature type="transmembrane region" description="Helical" evidence="1">
    <location>
        <begin position="45"/>
        <end position="64"/>
    </location>
</feature>
<evidence type="ECO:0000313" key="3">
    <source>
        <dbReference type="Proteomes" id="UP000192656"/>
    </source>
</evidence>
<accession>A0A1W1ZTR2</accession>
<evidence type="ECO:0000313" key="2">
    <source>
        <dbReference type="EMBL" id="SMC51757.1"/>
    </source>
</evidence>
<feature type="transmembrane region" description="Helical" evidence="1">
    <location>
        <begin position="12"/>
        <end position="33"/>
    </location>
</feature>
<dbReference type="Proteomes" id="UP000192656">
    <property type="component" value="Unassembled WGS sequence"/>
</dbReference>
<organism evidence="2 3">
    <name type="scientific">Fulvimarina manganoxydans</name>
    <dbReference type="NCBI Taxonomy" id="937218"/>
    <lineage>
        <taxon>Bacteria</taxon>
        <taxon>Pseudomonadati</taxon>
        <taxon>Pseudomonadota</taxon>
        <taxon>Alphaproteobacteria</taxon>
        <taxon>Hyphomicrobiales</taxon>
        <taxon>Aurantimonadaceae</taxon>
        <taxon>Fulvimarina</taxon>
    </lineage>
</organism>
<keyword evidence="1" id="KW-0472">Membrane</keyword>
<dbReference type="RefSeq" id="WP_084408954.1">
    <property type="nucleotide sequence ID" value="NZ_FWXR01000003.1"/>
</dbReference>
<dbReference type="EMBL" id="FWXR01000003">
    <property type="protein sequence ID" value="SMC51757.1"/>
    <property type="molecule type" value="Genomic_DNA"/>
</dbReference>
<keyword evidence="3" id="KW-1185">Reference proteome</keyword>
<gene>
    <name evidence="2" type="ORF">SAMN06297251_103124</name>
</gene>
<keyword evidence="1" id="KW-0812">Transmembrane</keyword>
<name>A0A1W1ZTR2_9HYPH</name>
<proteinExistence type="predicted"/>
<evidence type="ECO:0000256" key="1">
    <source>
        <dbReference type="SAM" id="Phobius"/>
    </source>
</evidence>
<protein>
    <submittedName>
        <fullName evidence="2">Uncharacterized protein</fullName>
    </submittedName>
</protein>